<dbReference type="AlphaFoldDB" id="A0A4U1JFF0"/>
<dbReference type="Gene3D" id="1.25.40.10">
    <property type="entry name" value="Tetratricopeptide repeat domain"/>
    <property type="match status" value="1"/>
</dbReference>
<sequence length="508" mass="56317">MVLPAPPPDDAPREGAWLDAILRELKLAGEGRGLLVLVDHARPERLRDLVLALLPTYPDVEVYTDVRAVYEVPEGAVMVLAPRAEDADWLNQQRPVFARRKLRVILWCEAETSVALAQKAVDFFDWISHRHECPPGVPMHAVYGIRAALCARAPGILWRGENLEACFRVALPGRRLVHVSAQLSHEELVQAIRDAGRAWLVVHDAADQADASKVEAALKELGIRTRVIWVDVLLGLGSVDIFWTFKAHCLGLVEARAALAALGARAPGRIAALAALEPEAVQVIEFGLRRGVPETDFERLMRNAEDPGAAAVSLVEDDIPWLWVMFWRSLLWRGTGRLWPSWLRAPHEDTPLSWVAFFATKDALQRGTVREATRWARSSYIISAAGIHERVSVEFTNALRALALVYSRKEKFSDAVSHLHEAIRVAQIRLGPDDPFLGGLYGDLADVLAQKGDFDEAKRLAERAFQIEKGIPSLSSPYMSRAYKRFAYIQSLRDAAAAQAEGRSQGSG</sequence>
<accession>A0A4U1JFF0</accession>
<proteinExistence type="predicted"/>
<evidence type="ECO:0000313" key="2">
    <source>
        <dbReference type="Proteomes" id="UP000309215"/>
    </source>
</evidence>
<dbReference type="Proteomes" id="UP000309215">
    <property type="component" value="Unassembled WGS sequence"/>
</dbReference>
<keyword evidence="2" id="KW-1185">Reference proteome</keyword>
<protein>
    <submittedName>
        <fullName evidence="1">Tetratricopeptide repeat protein</fullName>
    </submittedName>
</protein>
<evidence type="ECO:0000313" key="1">
    <source>
        <dbReference type="EMBL" id="TKD09964.1"/>
    </source>
</evidence>
<dbReference type="SUPFAM" id="SSF48452">
    <property type="entry name" value="TPR-like"/>
    <property type="match status" value="1"/>
</dbReference>
<reference evidence="1 2" key="1">
    <citation type="submission" date="2019-04" db="EMBL/GenBank/DDBJ databases">
        <authorList>
            <person name="Li Y."/>
            <person name="Wang J."/>
        </authorList>
    </citation>
    <scope>NUCLEOTIDE SEQUENCE [LARGE SCALE GENOMIC DNA]</scope>
    <source>
        <strain evidence="1 2">DSM 14668</strain>
    </source>
</reference>
<dbReference type="OrthoDB" id="5525850at2"/>
<name>A0A4U1JFF0_9BACT</name>
<organism evidence="1 2">
    <name type="scientific">Polyangium fumosum</name>
    <dbReference type="NCBI Taxonomy" id="889272"/>
    <lineage>
        <taxon>Bacteria</taxon>
        <taxon>Pseudomonadati</taxon>
        <taxon>Myxococcota</taxon>
        <taxon>Polyangia</taxon>
        <taxon>Polyangiales</taxon>
        <taxon>Polyangiaceae</taxon>
        <taxon>Polyangium</taxon>
    </lineage>
</organism>
<gene>
    <name evidence="1" type="ORF">E8A74_10160</name>
</gene>
<dbReference type="InterPro" id="IPR019734">
    <property type="entry name" value="TPR_rpt"/>
</dbReference>
<dbReference type="EMBL" id="SSMQ01000008">
    <property type="protein sequence ID" value="TKD09964.1"/>
    <property type="molecule type" value="Genomic_DNA"/>
</dbReference>
<dbReference type="SMART" id="SM00028">
    <property type="entry name" value="TPR"/>
    <property type="match status" value="2"/>
</dbReference>
<dbReference type="InterPro" id="IPR011990">
    <property type="entry name" value="TPR-like_helical_dom_sf"/>
</dbReference>
<dbReference type="Pfam" id="PF13424">
    <property type="entry name" value="TPR_12"/>
    <property type="match status" value="1"/>
</dbReference>
<comment type="caution">
    <text evidence="1">The sequence shown here is derived from an EMBL/GenBank/DDBJ whole genome shotgun (WGS) entry which is preliminary data.</text>
</comment>